<reference evidence="1" key="1">
    <citation type="submission" date="2021-06" db="EMBL/GenBank/DDBJ databases">
        <authorList>
            <person name="Kallberg Y."/>
            <person name="Tangrot J."/>
            <person name="Rosling A."/>
        </authorList>
    </citation>
    <scope>NUCLEOTIDE SEQUENCE</scope>
    <source>
        <strain evidence="1">UK204</strain>
    </source>
</reference>
<protein>
    <submittedName>
        <fullName evidence="1">11964_t:CDS:1</fullName>
    </submittedName>
</protein>
<gene>
    <name evidence="1" type="ORF">FCALED_LOCUS17657</name>
</gene>
<dbReference type="Proteomes" id="UP000789570">
    <property type="component" value="Unassembled WGS sequence"/>
</dbReference>
<organism evidence="1 2">
    <name type="scientific">Funneliformis caledonium</name>
    <dbReference type="NCBI Taxonomy" id="1117310"/>
    <lineage>
        <taxon>Eukaryota</taxon>
        <taxon>Fungi</taxon>
        <taxon>Fungi incertae sedis</taxon>
        <taxon>Mucoromycota</taxon>
        <taxon>Glomeromycotina</taxon>
        <taxon>Glomeromycetes</taxon>
        <taxon>Glomerales</taxon>
        <taxon>Glomeraceae</taxon>
        <taxon>Funneliformis</taxon>
    </lineage>
</organism>
<accession>A0A9N9JD29</accession>
<dbReference type="OrthoDB" id="2322447at2759"/>
<keyword evidence="2" id="KW-1185">Reference proteome</keyword>
<sequence length="58" mass="6521">EIERVVDLISRQPRVVNTRSQLHQALRQPNSNISMIVDSGADHPIIAIGRQASRNYSI</sequence>
<comment type="caution">
    <text evidence="1">The sequence shown here is derived from an EMBL/GenBank/DDBJ whole genome shotgun (WGS) entry which is preliminary data.</text>
</comment>
<feature type="non-terminal residue" evidence="1">
    <location>
        <position position="1"/>
    </location>
</feature>
<dbReference type="EMBL" id="CAJVPQ010028438">
    <property type="protein sequence ID" value="CAG8773043.1"/>
    <property type="molecule type" value="Genomic_DNA"/>
</dbReference>
<dbReference type="AlphaFoldDB" id="A0A9N9JD29"/>
<evidence type="ECO:0000313" key="2">
    <source>
        <dbReference type="Proteomes" id="UP000789570"/>
    </source>
</evidence>
<name>A0A9N9JD29_9GLOM</name>
<evidence type="ECO:0000313" key="1">
    <source>
        <dbReference type="EMBL" id="CAG8773043.1"/>
    </source>
</evidence>
<proteinExistence type="predicted"/>
<feature type="non-terminal residue" evidence="1">
    <location>
        <position position="58"/>
    </location>
</feature>